<dbReference type="Proteomes" id="UP000290365">
    <property type="component" value="Chromosome"/>
</dbReference>
<dbReference type="GO" id="GO:0043565">
    <property type="term" value="F:sequence-specific DNA binding"/>
    <property type="evidence" value="ECO:0007669"/>
    <property type="project" value="InterPro"/>
</dbReference>
<dbReference type="InterPro" id="IPR036388">
    <property type="entry name" value="WH-like_DNA-bd_sf"/>
</dbReference>
<dbReference type="InterPro" id="IPR010921">
    <property type="entry name" value="Trp_repressor/repl_initiator"/>
</dbReference>
<evidence type="ECO:0000313" key="1">
    <source>
        <dbReference type="EMBL" id="QBD76559.1"/>
    </source>
</evidence>
<dbReference type="GO" id="GO:0004803">
    <property type="term" value="F:transposase activity"/>
    <property type="evidence" value="ECO:0007669"/>
    <property type="project" value="InterPro"/>
</dbReference>
<dbReference type="KEGG" id="kbs:EPA93_11325"/>
<organism evidence="1 2">
    <name type="scientific">Ktedonosporobacter rubrisoli</name>
    <dbReference type="NCBI Taxonomy" id="2509675"/>
    <lineage>
        <taxon>Bacteria</taxon>
        <taxon>Bacillati</taxon>
        <taxon>Chloroflexota</taxon>
        <taxon>Ktedonobacteria</taxon>
        <taxon>Ktedonobacterales</taxon>
        <taxon>Ktedonosporobacteraceae</taxon>
        <taxon>Ktedonosporobacter</taxon>
    </lineage>
</organism>
<proteinExistence type="predicted"/>
<dbReference type="InterPro" id="IPR002514">
    <property type="entry name" value="Transposase_8"/>
</dbReference>
<dbReference type="GO" id="GO:0006313">
    <property type="term" value="P:DNA transposition"/>
    <property type="evidence" value="ECO:0007669"/>
    <property type="project" value="InterPro"/>
</dbReference>
<dbReference type="Pfam" id="PF01527">
    <property type="entry name" value="HTH_Tnp_1"/>
    <property type="match status" value="1"/>
</dbReference>
<reference evidence="1 2" key="1">
    <citation type="submission" date="2019-01" db="EMBL/GenBank/DDBJ databases">
        <title>Ktedonosporobacter rubrisoli SCAWS-G2.</title>
        <authorList>
            <person name="Huang Y."/>
            <person name="Yan B."/>
        </authorList>
    </citation>
    <scope>NUCLEOTIDE SEQUENCE [LARGE SCALE GENOMIC DNA]</scope>
    <source>
        <strain evidence="1 2">SCAWS-G2</strain>
    </source>
</reference>
<dbReference type="EMBL" id="CP035758">
    <property type="protein sequence ID" value="QBD76559.1"/>
    <property type="molecule type" value="Genomic_DNA"/>
</dbReference>
<dbReference type="AlphaFoldDB" id="A0A4P6JMR5"/>
<accession>A0A4P6JMR5</accession>
<name>A0A4P6JMR5_KTERU</name>
<evidence type="ECO:0000313" key="2">
    <source>
        <dbReference type="Proteomes" id="UP000290365"/>
    </source>
</evidence>
<dbReference type="RefSeq" id="WP_129887454.1">
    <property type="nucleotide sequence ID" value="NZ_CP035758.1"/>
</dbReference>
<gene>
    <name evidence="1" type="ORF">EPA93_11325</name>
</gene>
<sequence length="102" mass="11932">MTQKKQYSAEFKFKVVLESYQRDTTIEEVCRRFGLASSVIHRWRKEFQEHGPAVFADKRDQEARRKTQGFAPGESPDELKHLIGELTVQNEILKKSRGLLDH</sequence>
<dbReference type="Gene3D" id="1.10.10.10">
    <property type="entry name" value="Winged helix-like DNA-binding domain superfamily/Winged helix DNA-binding domain"/>
    <property type="match status" value="1"/>
</dbReference>
<dbReference type="SUPFAM" id="SSF48295">
    <property type="entry name" value="TrpR-like"/>
    <property type="match status" value="1"/>
</dbReference>
<protein>
    <submittedName>
        <fullName evidence="1">Transposase</fullName>
    </submittedName>
</protein>
<keyword evidence="2" id="KW-1185">Reference proteome</keyword>
<dbReference type="OrthoDB" id="164199at2"/>